<sequence>MPRIRNDPNLNVCPDYASDVFANIRAQLVNENTTEAQAMQLLRNIWEANNNAIKVLWQQQVDEDRERQEQRQRLDEDEQERLDQARVEEEEAARKEERKKNKHKFIPILQTGIPDEPAITPCSYALKKLDKGEYVELWYFTNDGLDEASIKKTIDDDTMILSTLADGSTAWVSSASTRSARSVVNDENLPFEEFCQACPCFLTAIEEAEWPEDRVRMMARFWMNIQVHKFRSLRDPIAQKTLLVYQAEQRRRWHIAAKSSVGPYDLSEVNEKVLKDTRDRVYWDERSKRDNERDYKVRI</sequence>
<dbReference type="OrthoDB" id="2688210at2759"/>
<feature type="compositionally biased region" description="Basic and acidic residues" evidence="1">
    <location>
        <begin position="81"/>
        <end position="99"/>
    </location>
</feature>
<evidence type="ECO:0000256" key="1">
    <source>
        <dbReference type="SAM" id="MobiDB-lite"/>
    </source>
</evidence>
<protein>
    <submittedName>
        <fullName evidence="2">Uncharacterized protein</fullName>
    </submittedName>
</protein>
<organism evidence="2 3">
    <name type="scientific">Suillus plorans</name>
    <dbReference type="NCBI Taxonomy" id="116603"/>
    <lineage>
        <taxon>Eukaryota</taxon>
        <taxon>Fungi</taxon>
        <taxon>Dikarya</taxon>
        <taxon>Basidiomycota</taxon>
        <taxon>Agaricomycotina</taxon>
        <taxon>Agaricomycetes</taxon>
        <taxon>Agaricomycetidae</taxon>
        <taxon>Boletales</taxon>
        <taxon>Suillineae</taxon>
        <taxon>Suillaceae</taxon>
        <taxon>Suillus</taxon>
    </lineage>
</organism>
<evidence type="ECO:0000313" key="3">
    <source>
        <dbReference type="Proteomes" id="UP000719766"/>
    </source>
</evidence>
<dbReference type="GeneID" id="64603320"/>
<gene>
    <name evidence="2" type="ORF">HD556DRAFT_1534060</name>
</gene>
<name>A0A9P7DR37_9AGAM</name>
<accession>A0A9P7DR37</accession>
<dbReference type="AlphaFoldDB" id="A0A9P7DR37"/>
<dbReference type="EMBL" id="JABBWE010000008">
    <property type="protein sequence ID" value="KAG1800929.1"/>
    <property type="molecule type" value="Genomic_DNA"/>
</dbReference>
<feature type="region of interest" description="Disordered" evidence="1">
    <location>
        <begin position="68"/>
        <end position="99"/>
    </location>
</feature>
<evidence type="ECO:0000313" key="2">
    <source>
        <dbReference type="EMBL" id="KAG1800929.1"/>
    </source>
</evidence>
<reference evidence="2" key="1">
    <citation type="journal article" date="2020" name="New Phytol.">
        <title>Comparative genomics reveals dynamic genome evolution in host specialist ectomycorrhizal fungi.</title>
        <authorList>
            <person name="Lofgren L.A."/>
            <person name="Nguyen N.H."/>
            <person name="Vilgalys R."/>
            <person name="Ruytinx J."/>
            <person name="Liao H.L."/>
            <person name="Branco S."/>
            <person name="Kuo A."/>
            <person name="LaButti K."/>
            <person name="Lipzen A."/>
            <person name="Andreopoulos W."/>
            <person name="Pangilinan J."/>
            <person name="Riley R."/>
            <person name="Hundley H."/>
            <person name="Na H."/>
            <person name="Barry K."/>
            <person name="Grigoriev I.V."/>
            <person name="Stajich J.E."/>
            <person name="Kennedy P.G."/>
        </authorList>
    </citation>
    <scope>NUCLEOTIDE SEQUENCE</scope>
    <source>
        <strain evidence="2">S12</strain>
    </source>
</reference>
<comment type="caution">
    <text evidence="2">The sequence shown here is derived from an EMBL/GenBank/DDBJ whole genome shotgun (WGS) entry which is preliminary data.</text>
</comment>
<proteinExistence type="predicted"/>
<keyword evidence="3" id="KW-1185">Reference proteome</keyword>
<dbReference type="Proteomes" id="UP000719766">
    <property type="component" value="Unassembled WGS sequence"/>
</dbReference>
<dbReference type="RefSeq" id="XP_041164671.1">
    <property type="nucleotide sequence ID" value="XM_041309556.1"/>
</dbReference>